<reference evidence="1 2" key="1">
    <citation type="submission" date="2024-06" db="EMBL/GenBank/DDBJ databases">
        <authorList>
            <person name="Li F."/>
        </authorList>
    </citation>
    <scope>NUCLEOTIDE SEQUENCE [LARGE SCALE GENOMIC DNA]</scope>
    <source>
        <strain evidence="1 2">GXAS 311</strain>
    </source>
</reference>
<accession>A0ABV2BQQ2</accession>
<dbReference type="EMBL" id="JBEVCJ010000003">
    <property type="protein sequence ID" value="MET1254201.1"/>
    <property type="molecule type" value="Genomic_DNA"/>
</dbReference>
<name>A0ABV2BQQ2_9GAMM</name>
<dbReference type="Proteomes" id="UP001548189">
    <property type="component" value="Unassembled WGS sequence"/>
</dbReference>
<evidence type="ECO:0000313" key="2">
    <source>
        <dbReference type="Proteomes" id="UP001548189"/>
    </source>
</evidence>
<keyword evidence="2" id="KW-1185">Reference proteome</keyword>
<proteinExistence type="predicted"/>
<organism evidence="1 2">
    <name type="scientific">Aliikangiella maris</name>
    <dbReference type="NCBI Taxonomy" id="3162458"/>
    <lineage>
        <taxon>Bacteria</taxon>
        <taxon>Pseudomonadati</taxon>
        <taxon>Pseudomonadota</taxon>
        <taxon>Gammaproteobacteria</taxon>
        <taxon>Oceanospirillales</taxon>
        <taxon>Pleioneaceae</taxon>
        <taxon>Aliikangiella</taxon>
    </lineage>
</organism>
<comment type="caution">
    <text evidence="1">The sequence shown here is derived from an EMBL/GenBank/DDBJ whole genome shotgun (WGS) entry which is preliminary data.</text>
</comment>
<evidence type="ECO:0000313" key="1">
    <source>
        <dbReference type="EMBL" id="MET1254201.1"/>
    </source>
</evidence>
<gene>
    <name evidence="1" type="ORF">ABVT43_03575</name>
</gene>
<evidence type="ECO:0008006" key="3">
    <source>
        <dbReference type="Google" id="ProtNLM"/>
    </source>
</evidence>
<sequence>MKKQPELISSLLESETPPNCEVNAIFLNAINHAITEAGLTRKRVVSRMNKSLGGKSNITESKLNKWLAPGSDRDFPMTYLPALCWALKSTEFVNALLKPIQFRATDPKGQNLQLAAQHLKLAKELTEKADKLMTSEIS</sequence>
<protein>
    <recommendedName>
        <fullName evidence="3">XRE family transcriptional regulator</fullName>
    </recommendedName>
</protein>
<dbReference type="RefSeq" id="WP_353873757.1">
    <property type="nucleotide sequence ID" value="NZ_JBEVCJ010000003.1"/>
</dbReference>